<dbReference type="GO" id="GO:0033198">
    <property type="term" value="P:response to ATP"/>
    <property type="evidence" value="ECO:0007669"/>
    <property type="project" value="UniProtKB-ARBA"/>
</dbReference>
<dbReference type="GO" id="GO:0001508">
    <property type="term" value="P:action potential"/>
    <property type="evidence" value="ECO:0007669"/>
    <property type="project" value="Ensembl"/>
</dbReference>
<evidence type="ECO:0000256" key="10">
    <source>
        <dbReference type="ARBA" id="ARBA00023170"/>
    </source>
</evidence>
<dbReference type="InterPro" id="IPR011527">
    <property type="entry name" value="ABC1_TM_dom"/>
</dbReference>
<dbReference type="SUPFAM" id="SSF90123">
    <property type="entry name" value="ABC transporter transmembrane region"/>
    <property type="match status" value="2"/>
</dbReference>
<evidence type="ECO:0000256" key="6">
    <source>
        <dbReference type="ARBA" id="ARBA00022741"/>
    </source>
</evidence>
<dbReference type="InterPro" id="IPR036640">
    <property type="entry name" value="ABC1_TM_sf"/>
</dbReference>
<dbReference type="PROSITE" id="PS50893">
    <property type="entry name" value="ABC_TRANSPORTER_2"/>
    <property type="match status" value="2"/>
</dbReference>
<feature type="transmembrane region" description="Helical" evidence="13">
    <location>
        <begin position="136"/>
        <end position="154"/>
    </location>
</feature>
<dbReference type="InterPro" id="IPR000844">
    <property type="entry name" value="ABCC8"/>
</dbReference>
<feature type="transmembrane region" description="Helical" evidence="13">
    <location>
        <begin position="73"/>
        <end position="94"/>
    </location>
</feature>
<name>A0A8C0R350_CANLU</name>
<dbReference type="GO" id="GO:0140359">
    <property type="term" value="F:ABC-type transporter activity"/>
    <property type="evidence" value="ECO:0007669"/>
    <property type="project" value="InterPro"/>
</dbReference>
<proteinExistence type="inferred from homology"/>
<dbReference type="Pfam" id="PF00005">
    <property type="entry name" value="ABC_tran"/>
    <property type="match status" value="2"/>
</dbReference>
<feature type="transmembrane region" description="Helical" evidence="13">
    <location>
        <begin position="351"/>
        <end position="368"/>
    </location>
</feature>
<dbReference type="GO" id="GO:0008281">
    <property type="term" value="F:sulfonylurea receptor activity"/>
    <property type="evidence" value="ECO:0007669"/>
    <property type="project" value="InterPro"/>
</dbReference>
<dbReference type="CDD" id="cd18591">
    <property type="entry name" value="ABC_6TM_SUR1_D1_like"/>
    <property type="match status" value="1"/>
</dbReference>
<evidence type="ECO:0000256" key="2">
    <source>
        <dbReference type="ARBA" id="ARBA00009726"/>
    </source>
</evidence>
<sequence length="1601" mass="178925">MPLAFCGSENRSAAYRVDQGVLNNGCFVDALNVVPHVFLLFITFPILFIGWGSQSSKVHIHHSTWLHFPGHNLRWILTFMLLFVLVCEIAEGILSDGVTESRHLHLYMPAGMAFMAAVTSVVYYHNIETSNFPKLLIALLVYWTLAFITKTIKFVKFYDHSISFSQLRFCLTGLLVILYGMLLLVEVNVIMVRRYIFFKSPREVKPPEDLQDLGVRFLQPFVNLLSKGTYWWMNAFIKTAHKKPIDLRAIGKLPIAMRALTNYQRLCEAFDTQAQKDSQSTQGARAIWQALCHAFGRRLVLSSTFRILADLLGFAGPLCIFGIVDHLGKENRVFQPKTQFLGVYFVSSQEFLANAYVLAVLLFLALLLQRTFLQASYYVAIETGINLRGAIQTKIYNKIMHLSTSNLSMGEMTAAQICNLVAIDTNQLMWFFFLCPNLWAMPVQIIVGVILLYYILGVSALIGAAVIILLAPVQYFVATKLSQAQRSTLEYSNERLKQTNEMLRGIKLLKLYAWENIFCTRVEMTRRKEMTSLRAFAVYTSISSESTRPAPCTATFVGHVSFFKEADFSPSVAFASLSLFHILVTPLFLLSSVVRSTVKALVSVQKLSEFLSSAEIREEQCAPREPAPQGQASKYQAVEGGLPSLPPSQPYGSLPPPDHSQPLKVVNRKHPAREDCRGFSAPLQRLAPSADGDADSCCVQIIGGFFTWTPDGIPTLSNITIRIPRGQLTMIVGQVGCGKSSLLLATLGEMQKISGAVFWNSPEAVSFLPCCSPERETVADSDVRKRGPVAYASQKPWLLNATVEENITFESPFNKQRYKMVIEACSLQPDIDILPHGDQTQIGERGINLSGGQRQRISVARALYQHTNVVFLDDPFSALDVHLSDHLMQAGILELLQDDKRTVVLVTHKLQYLPHADWIIAMKDGTIQREGTLKDFQRSECQLFEHWKTLMNRQDQELEKETVVERKATEPPQGLPRAMSSRDGLLQDEEEEEEEAAESEEEDNLSSVLHQRAKIPWRACAKYLSSAGILLLSLLVFSQLLKHMVLVAIDYWLAKWTDSALTLSPAARNCSLSQECSLDQTVYAMVFTVLCSLGIVLCLVTSVTVEWTGLKVAKSLHRSLLNRIILAPMRFFETTPLGSILNRFSADCNTIDQHIPSTLECLSRSTLLCVSALAVISYVTPVFLVALLPLAVVCYFIQKYFRVASRDLQQLDDTTQLPLLSHFAETVEGLTTIRAFRYEARFQQKLLEYTDSNNIASLFLTAANRWLEVRMEYIGACVVLIAAVTSISNSLHRELSAGLVGLGLTYALMVSNYLNWMVRNLADMEIQLGAVKRIHGLLKTEAESYKGLLAPSLIPKNWPDQGKIQIQNLSVRYDSSLKPVLKHVNALISPGQKIGICGRTGSGKSSFSLAFFRMVDTFEGRIIIDGIDIAKLPLHTLRSRLSIILQDPVLFSGTIRFNLDPEKKCSDSTLWEALEIAQLKLVVKALPGGLDAIITEGGENFSQGQRQLFCLARAFVRKTSIFIMDEATASIDMATENILQKVVMTAFADRTVVTIAHRVHTILSADLVIVLKRGAILEFDKPEKLLSRKDSVFASFVRADK</sequence>
<feature type="transmembrane region" description="Helical" evidence="13">
    <location>
        <begin position="1023"/>
        <end position="1041"/>
    </location>
</feature>
<accession>A0A8C0R350</accession>
<keyword evidence="7" id="KW-0067">ATP-binding</keyword>
<dbReference type="GO" id="GO:0008282">
    <property type="term" value="C:inward rectifying potassium channel"/>
    <property type="evidence" value="ECO:0007669"/>
    <property type="project" value="Ensembl"/>
</dbReference>
<evidence type="ECO:0000259" key="14">
    <source>
        <dbReference type="PROSITE" id="PS50893"/>
    </source>
</evidence>
<keyword evidence="4 13" id="KW-0812">Transmembrane</keyword>
<evidence type="ECO:0000256" key="5">
    <source>
        <dbReference type="ARBA" id="ARBA00022737"/>
    </source>
</evidence>
<evidence type="ECO:0000256" key="7">
    <source>
        <dbReference type="ARBA" id="ARBA00022840"/>
    </source>
</evidence>
<reference evidence="16" key="1">
    <citation type="submission" date="2025-08" db="UniProtKB">
        <authorList>
            <consortium name="Ensembl"/>
        </authorList>
    </citation>
    <scope>IDENTIFICATION</scope>
</reference>
<feature type="domain" description="ABC transporter" evidence="14">
    <location>
        <begin position="1364"/>
        <end position="1598"/>
    </location>
</feature>
<dbReference type="GO" id="GO:0061535">
    <property type="term" value="P:glutamate secretion, neurotransmission"/>
    <property type="evidence" value="ECO:0007669"/>
    <property type="project" value="Ensembl"/>
</dbReference>
<organism evidence="16 17">
    <name type="scientific">Canis lupus dingo</name>
    <name type="common">dingo</name>
    <dbReference type="NCBI Taxonomy" id="286419"/>
    <lineage>
        <taxon>Eukaryota</taxon>
        <taxon>Metazoa</taxon>
        <taxon>Chordata</taxon>
        <taxon>Craniata</taxon>
        <taxon>Vertebrata</taxon>
        <taxon>Euteleostomi</taxon>
        <taxon>Mammalia</taxon>
        <taxon>Eutheria</taxon>
        <taxon>Laurasiatheria</taxon>
        <taxon>Carnivora</taxon>
        <taxon>Caniformia</taxon>
        <taxon>Canidae</taxon>
        <taxon>Canis</taxon>
    </lineage>
</organism>
<keyword evidence="6" id="KW-0547">Nucleotide-binding</keyword>
<feature type="transmembrane region" description="Helical" evidence="13">
    <location>
        <begin position="106"/>
        <end position="124"/>
    </location>
</feature>
<feature type="transmembrane region" description="Helical" evidence="13">
    <location>
        <begin position="1297"/>
        <end position="1316"/>
    </location>
</feature>
<dbReference type="GO" id="GO:0050905">
    <property type="term" value="P:neuromuscular process"/>
    <property type="evidence" value="ECO:0007669"/>
    <property type="project" value="Ensembl"/>
</dbReference>
<evidence type="ECO:0000313" key="17">
    <source>
        <dbReference type="Proteomes" id="UP000694391"/>
    </source>
</evidence>
<dbReference type="CDD" id="cd18602">
    <property type="entry name" value="ABC_6TM_SUR1_D2_like"/>
    <property type="match status" value="1"/>
</dbReference>
<dbReference type="GO" id="GO:0043531">
    <property type="term" value="F:ADP binding"/>
    <property type="evidence" value="ECO:0007669"/>
    <property type="project" value="Ensembl"/>
</dbReference>
<dbReference type="InterPro" id="IPR050173">
    <property type="entry name" value="ABC_transporter_C-like"/>
</dbReference>
<dbReference type="GO" id="GO:0031669">
    <property type="term" value="P:cellular response to nutrient levels"/>
    <property type="evidence" value="ECO:0007669"/>
    <property type="project" value="Ensembl"/>
</dbReference>
<comment type="similarity">
    <text evidence="2">Belongs to the ABC transporter superfamily. ABCC family. Conjugate transporter (TC 3.A.1.208) subfamily.</text>
</comment>
<dbReference type="PROSITE" id="PS00211">
    <property type="entry name" value="ABC_TRANSPORTER_1"/>
    <property type="match status" value="2"/>
</dbReference>
<dbReference type="InterPro" id="IPR017871">
    <property type="entry name" value="ABC_transporter-like_CS"/>
</dbReference>
<evidence type="ECO:0000256" key="1">
    <source>
        <dbReference type="ARBA" id="ARBA00004651"/>
    </source>
</evidence>
<dbReference type="GO" id="GO:0019829">
    <property type="term" value="F:ATPase-coupled monoatomic cation transmembrane transporter activity"/>
    <property type="evidence" value="ECO:0007669"/>
    <property type="project" value="Ensembl"/>
</dbReference>
<evidence type="ECO:0000313" key="16">
    <source>
        <dbReference type="Ensembl" id="ENSCAFP00020022863.1"/>
    </source>
</evidence>
<evidence type="ECO:0000256" key="3">
    <source>
        <dbReference type="ARBA" id="ARBA00022448"/>
    </source>
</evidence>
<dbReference type="FunFam" id="3.40.50.300:FF:000197">
    <property type="entry name" value="ATP-binding cassette, sub-family C (CFTR/MRP), member 9"/>
    <property type="match status" value="1"/>
</dbReference>
<dbReference type="FunFam" id="1.20.1560.10:FF:000005">
    <property type="entry name" value="ATP-binding cassette, sub-family C (CFTR/MRP), member 9"/>
    <property type="match status" value="1"/>
</dbReference>
<gene>
    <name evidence="16" type="primary">ABCC8</name>
</gene>
<comment type="subcellular location">
    <subcellularLocation>
        <location evidence="1">Cell membrane</location>
        <topology evidence="1">Multi-pass membrane protein</topology>
    </subcellularLocation>
</comment>
<evidence type="ECO:0000256" key="12">
    <source>
        <dbReference type="SAM" id="MobiDB-lite"/>
    </source>
</evidence>
<dbReference type="PANTHER" id="PTHR24223">
    <property type="entry name" value="ATP-BINDING CASSETTE SUB-FAMILY C"/>
    <property type="match status" value="1"/>
</dbReference>
<dbReference type="PRINTS" id="PR01092">
    <property type="entry name" value="SULFNYLUREAR"/>
</dbReference>
<feature type="domain" description="ABC transmembrane type-1" evidence="15">
    <location>
        <begin position="1034"/>
        <end position="1325"/>
    </location>
</feature>
<dbReference type="SUPFAM" id="SSF52540">
    <property type="entry name" value="P-loop containing nucleoside triphosphate hydrolases"/>
    <property type="match status" value="2"/>
</dbReference>
<feature type="compositionally biased region" description="Acidic residues" evidence="12">
    <location>
        <begin position="986"/>
        <end position="1004"/>
    </location>
</feature>
<keyword evidence="9 13" id="KW-0472">Membrane</keyword>
<feature type="transmembrane region" description="Helical" evidence="13">
    <location>
        <begin position="572"/>
        <end position="594"/>
    </location>
</feature>
<dbReference type="InterPro" id="IPR003439">
    <property type="entry name" value="ABC_transporter-like_ATP-bd"/>
</dbReference>
<feature type="domain" description="ABC transmembrane type-1" evidence="15">
    <location>
        <begin position="300"/>
        <end position="599"/>
    </location>
</feature>
<dbReference type="GO" id="GO:0005267">
    <property type="term" value="F:potassium channel activity"/>
    <property type="evidence" value="ECO:0007669"/>
    <property type="project" value="Ensembl"/>
</dbReference>
<dbReference type="SMART" id="SM00382">
    <property type="entry name" value="AAA"/>
    <property type="match status" value="2"/>
</dbReference>
<feature type="compositionally biased region" description="Basic and acidic residues" evidence="12">
    <location>
        <begin position="958"/>
        <end position="969"/>
    </location>
</feature>
<evidence type="ECO:0000256" key="11">
    <source>
        <dbReference type="ARBA" id="ARBA00023180"/>
    </source>
</evidence>
<feature type="transmembrane region" description="Helical" evidence="13">
    <location>
        <begin position="460"/>
        <end position="478"/>
    </location>
</feature>
<feature type="transmembrane region" description="Helical" evidence="13">
    <location>
        <begin position="1172"/>
        <end position="1197"/>
    </location>
</feature>
<evidence type="ECO:0000256" key="13">
    <source>
        <dbReference type="SAM" id="Phobius"/>
    </source>
</evidence>
<keyword evidence="5" id="KW-0677">Repeat</keyword>
<protein>
    <submittedName>
        <fullName evidence="16">ATP binding cassette subfamily C member 8</fullName>
    </submittedName>
</protein>
<feature type="transmembrane region" description="Helical" evidence="13">
    <location>
        <begin position="1082"/>
        <end position="1105"/>
    </location>
</feature>
<dbReference type="FunFam" id="1.20.1560.10:FF:000006">
    <property type="entry name" value="ATP-binding cassette, sub-family C (CFTR/MRP), member 9"/>
    <property type="match status" value="1"/>
</dbReference>
<dbReference type="Proteomes" id="UP000694391">
    <property type="component" value="Unplaced"/>
</dbReference>
<dbReference type="PROSITE" id="PS50929">
    <property type="entry name" value="ABC_TM1F"/>
    <property type="match status" value="2"/>
</dbReference>
<keyword evidence="3" id="KW-0813">Transport</keyword>
<evidence type="ECO:0000256" key="4">
    <source>
        <dbReference type="ARBA" id="ARBA00022692"/>
    </source>
</evidence>
<dbReference type="GeneTree" id="ENSGT00940000156626"/>
<feature type="transmembrane region" description="Helical" evidence="13">
    <location>
        <begin position="166"/>
        <end position="192"/>
    </location>
</feature>
<dbReference type="PANTHER" id="PTHR24223:SF187">
    <property type="entry name" value="ATP-BINDING CASSETTE SUB-FAMILY C MEMBER 8"/>
    <property type="match status" value="1"/>
</dbReference>
<dbReference type="Gene3D" id="1.20.1560.10">
    <property type="entry name" value="ABC transporter type 1, transmembrane domain"/>
    <property type="match status" value="2"/>
</dbReference>
<dbReference type="InterPro" id="IPR000388">
    <property type="entry name" value="ABCC8/9"/>
</dbReference>
<dbReference type="GO" id="GO:0044325">
    <property type="term" value="F:transmembrane transporter binding"/>
    <property type="evidence" value="ECO:0007669"/>
    <property type="project" value="Ensembl"/>
</dbReference>
<dbReference type="GO" id="GO:0016887">
    <property type="term" value="F:ATP hydrolysis activity"/>
    <property type="evidence" value="ECO:0007669"/>
    <property type="project" value="InterPro"/>
</dbReference>
<dbReference type="Pfam" id="PF00664">
    <property type="entry name" value="ABC_membrane"/>
    <property type="match status" value="2"/>
</dbReference>
<dbReference type="Ensembl" id="ENSCAFT00020026453.1">
    <property type="protein sequence ID" value="ENSCAFP00020022863.1"/>
    <property type="gene ID" value="ENSCAFG00020017543.1"/>
</dbReference>
<evidence type="ECO:0000256" key="9">
    <source>
        <dbReference type="ARBA" id="ARBA00023136"/>
    </source>
</evidence>
<feature type="region of interest" description="Disordered" evidence="12">
    <location>
        <begin position="620"/>
        <end position="639"/>
    </location>
</feature>
<keyword evidence="11" id="KW-0325">Glycoprotein</keyword>
<evidence type="ECO:0000256" key="8">
    <source>
        <dbReference type="ARBA" id="ARBA00022989"/>
    </source>
</evidence>
<dbReference type="GO" id="GO:0035774">
    <property type="term" value="P:positive regulation of insulin secretion involved in cellular response to glucose stimulus"/>
    <property type="evidence" value="ECO:0007669"/>
    <property type="project" value="Ensembl"/>
</dbReference>
<feature type="transmembrane region" description="Helical" evidence="13">
    <location>
        <begin position="430"/>
        <end position="454"/>
    </location>
</feature>
<dbReference type="FunFam" id="3.40.50.300:FF:000394">
    <property type="entry name" value="ATP-binding cassette, sub-family C (CFTR/MRP), member 9"/>
    <property type="match status" value="1"/>
</dbReference>
<reference evidence="16" key="2">
    <citation type="submission" date="2025-09" db="UniProtKB">
        <authorList>
            <consortium name="Ensembl"/>
        </authorList>
    </citation>
    <scope>IDENTIFICATION</scope>
</reference>
<feature type="domain" description="ABC transporter" evidence="14">
    <location>
        <begin position="699"/>
        <end position="949"/>
    </location>
</feature>
<keyword evidence="10" id="KW-0675">Receptor</keyword>
<feature type="transmembrane region" description="Helical" evidence="13">
    <location>
        <begin position="33"/>
        <end position="52"/>
    </location>
</feature>
<dbReference type="GO" id="GO:0005524">
    <property type="term" value="F:ATP binding"/>
    <property type="evidence" value="ECO:0007669"/>
    <property type="project" value="UniProtKB-KW"/>
</dbReference>
<feature type="transmembrane region" description="Helical" evidence="13">
    <location>
        <begin position="307"/>
        <end position="324"/>
    </location>
</feature>
<dbReference type="GO" id="GO:0098793">
    <property type="term" value="C:presynapse"/>
    <property type="evidence" value="ECO:0007669"/>
    <property type="project" value="GOC"/>
</dbReference>
<feature type="region of interest" description="Disordered" evidence="12">
    <location>
        <begin position="958"/>
        <end position="1005"/>
    </location>
</feature>
<dbReference type="InterPro" id="IPR027417">
    <property type="entry name" value="P-loop_NTPase"/>
</dbReference>
<dbReference type="PRINTS" id="PR01093">
    <property type="entry name" value="SULFNYLUR1"/>
</dbReference>
<dbReference type="InterPro" id="IPR003593">
    <property type="entry name" value="AAA+_ATPase"/>
</dbReference>
<evidence type="ECO:0000259" key="15">
    <source>
        <dbReference type="PROSITE" id="PS50929"/>
    </source>
</evidence>
<keyword evidence="17" id="KW-1185">Reference proteome</keyword>
<dbReference type="Gene3D" id="3.40.50.300">
    <property type="entry name" value="P-loop containing nucleotide triphosphate hydrolases"/>
    <property type="match status" value="2"/>
</dbReference>
<dbReference type="GO" id="GO:0046676">
    <property type="term" value="P:negative regulation of insulin secretion"/>
    <property type="evidence" value="ECO:0007669"/>
    <property type="project" value="Ensembl"/>
</dbReference>
<keyword evidence="8 13" id="KW-1133">Transmembrane helix</keyword>